<evidence type="ECO:0000256" key="4">
    <source>
        <dbReference type="ARBA" id="ARBA00022927"/>
    </source>
</evidence>
<dbReference type="Ensembl" id="ENSAPLT00000048479.1">
    <property type="protein sequence ID" value="ENSAPLP00000032701.1"/>
    <property type="gene ID" value="ENSAPLG00000003989.2"/>
</dbReference>
<dbReference type="SMART" id="SM00312">
    <property type="entry name" value="PX"/>
    <property type="match status" value="1"/>
</dbReference>
<evidence type="ECO:0000256" key="1">
    <source>
        <dbReference type="ARBA" id="ARBA00004180"/>
    </source>
</evidence>
<name>A0A493U3K6_ANAPP</name>
<feature type="domain" description="PX" evidence="8">
    <location>
        <begin position="89"/>
        <end position="196"/>
    </location>
</feature>
<dbReference type="Proteomes" id="UP000016666">
    <property type="component" value="Chromosome 11"/>
</dbReference>
<dbReference type="Gene3D" id="3.30.1520.10">
    <property type="entry name" value="Phox-like domain"/>
    <property type="match status" value="1"/>
</dbReference>
<dbReference type="PANTHER" id="PTHR15813:SF8">
    <property type="entry name" value="SORTING NEXIN-22"/>
    <property type="match status" value="1"/>
</dbReference>
<keyword evidence="6" id="KW-0472">Membrane</keyword>
<reference evidence="9 10" key="1">
    <citation type="submission" date="2017-10" db="EMBL/GenBank/DDBJ databases">
        <title>A new Pekin duck reference genome.</title>
        <authorList>
            <person name="Hou Z.-C."/>
            <person name="Zhou Z.-K."/>
            <person name="Zhu F."/>
            <person name="Hou S.-S."/>
        </authorList>
    </citation>
    <scope>NUCLEOTIDE SEQUENCE [LARGE SCALE GENOMIC DNA]</scope>
</reference>
<dbReference type="GO" id="GO:0030659">
    <property type="term" value="C:cytoplasmic vesicle membrane"/>
    <property type="evidence" value="ECO:0007669"/>
    <property type="project" value="UniProtKB-SubCell"/>
</dbReference>
<evidence type="ECO:0000313" key="10">
    <source>
        <dbReference type="Proteomes" id="UP000016666"/>
    </source>
</evidence>
<reference evidence="9" key="3">
    <citation type="submission" date="2025-09" db="UniProtKB">
        <authorList>
            <consortium name="Ensembl"/>
        </authorList>
    </citation>
    <scope>IDENTIFICATION</scope>
</reference>
<accession>A0A493U3K6</accession>
<keyword evidence="4" id="KW-0653">Protein transport</keyword>
<protein>
    <submittedName>
        <fullName evidence="9">Sorting nexin 1</fullName>
    </submittedName>
</protein>
<organism evidence="9 10">
    <name type="scientific">Anas platyrhynchos platyrhynchos</name>
    <name type="common">Northern mallard</name>
    <dbReference type="NCBI Taxonomy" id="8840"/>
    <lineage>
        <taxon>Eukaryota</taxon>
        <taxon>Metazoa</taxon>
        <taxon>Chordata</taxon>
        <taxon>Craniata</taxon>
        <taxon>Vertebrata</taxon>
        <taxon>Euteleostomi</taxon>
        <taxon>Archelosauria</taxon>
        <taxon>Archosauria</taxon>
        <taxon>Dinosauria</taxon>
        <taxon>Saurischia</taxon>
        <taxon>Theropoda</taxon>
        <taxon>Coelurosauria</taxon>
        <taxon>Aves</taxon>
        <taxon>Neognathae</taxon>
        <taxon>Galloanserae</taxon>
        <taxon>Anseriformes</taxon>
        <taxon>Anatidae</taxon>
        <taxon>Anatinae</taxon>
        <taxon>Anas</taxon>
    </lineage>
</organism>
<dbReference type="InterPro" id="IPR052467">
    <property type="entry name" value="Sorting_nexin_PX-domain"/>
</dbReference>
<dbReference type="GO" id="GO:0015031">
    <property type="term" value="P:protein transport"/>
    <property type="evidence" value="ECO:0007669"/>
    <property type="project" value="UniProtKB-KW"/>
</dbReference>
<dbReference type="Pfam" id="PF00787">
    <property type="entry name" value="PX"/>
    <property type="match status" value="1"/>
</dbReference>
<proteinExistence type="inferred from homology"/>
<keyword evidence="7" id="KW-0968">Cytoplasmic vesicle</keyword>
<dbReference type="CDD" id="cd06880">
    <property type="entry name" value="PX_SNX22"/>
    <property type="match status" value="1"/>
</dbReference>
<sequence>MTPGGTGKFPLNFDLPAKGRGFWWLRQLPFHFCNCLLQKEKSKDFRKHVTKYLETLLNSQQQVSVPGASSQPSFTSWSFVRAPPGTTPCGGSILLPSAPHRLERGTLPTVFLVEVLCNGRRHTVAKRYSEFQALHKRIKKTCKVPDFPPRRVPNWVPKVLEQRRQGLELYIQGVLCRNKELPQDVLDFLKVRRCQQDPKGSSAPGDTTVPWCCASCASPSIYRGCQAGHRAAPAPLLADALPDTVLSGVLQGLYAPWSCSPRTAVAQGQPGS</sequence>
<evidence type="ECO:0000313" key="9">
    <source>
        <dbReference type="Ensembl" id="ENSAPLP00000032701.1"/>
    </source>
</evidence>
<dbReference type="PANTHER" id="PTHR15813">
    <property type="entry name" value="SORTING NEXIN-22 AND 24"/>
    <property type="match status" value="1"/>
</dbReference>
<evidence type="ECO:0000256" key="7">
    <source>
        <dbReference type="ARBA" id="ARBA00023329"/>
    </source>
</evidence>
<keyword evidence="3" id="KW-0813">Transport</keyword>
<comment type="subcellular location">
    <subcellularLocation>
        <location evidence="1">Cytoplasmic vesicle membrane</location>
        <topology evidence="1">Peripheral membrane protein</topology>
        <orientation evidence="1">Cytoplasmic side</orientation>
    </subcellularLocation>
</comment>
<comment type="similarity">
    <text evidence="2">Belongs to the sorting nexin family.</text>
</comment>
<evidence type="ECO:0000256" key="3">
    <source>
        <dbReference type="ARBA" id="ARBA00022448"/>
    </source>
</evidence>
<dbReference type="AlphaFoldDB" id="A0A493U3K6"/>
<dbReference type="GeneTree" id="ENSGT00940000155889"/>
<dbReference type="GO" id="GO:1901981">
    <property type="term" value="F:phosphatidylinositol phosphate binding"/>
    <property type="evidence" value="ECO:0007669"/>
    <property type="project" value="TreeGrafter"/>
</dbReference>
<dbReference type="InterPro" id="IPR001683">
    <property type="entry name" value="PX_dom"/>
</dbReference>
<dbReference type="PROSITE" id="PS50195">
    <property type="entry name" value="PX"/>
    <property type="match status" value="1"/>
</dbReference>
<reference evidence="9" key="2">
    <citation type="submission" date="2025-08" db="UniProtKB">
        <authorList>
            <consortium name="Ensembl"/>
        </authorList>
    </citation>
    <scope>IDENTIFICATION</scope>
</reference>
<keyword evidence="10" id="KW-1185">Reference proteome</keyword>
<evidence type="ECO:0000256" key="6">
    <source>
        <dbReference type="ARBA" id="ARBA00023136"/>
    </source>
</evidence>
<dbReference type="SUPFAM" id="SSF64268">
    <property type="entry name" value="PX domain"/>
    <property type="match status" value="1"/>
</dbReference>
<dbReference type="InterPro" id="IPR036871">
    <property type="entry name" value="PX_dom_sf"/>
</dbReference>
<evidence type="ECO:0000256" key="2">
    <source>
        <dbReference type="ARBA" id="ARBA00010883"/>
    </source>
</evidence>
<keyword evidence="5" id="KW-0446">Lipid-binding</keyword>
<evidence type="ECO:0000259" key="8">
    <source>
        <dbReference type="PROSITE" id="PS50195"/>
    </source>
</evidence>
<gene>
    <name evidence="9" type="primary">SNX1</name>
</gene>
<evidence type="ECO:0000256" key="5">
    <source>
        <dbReference type="ARBA" id="ARBA00023121"/>
    </source>
</evidence>